<proteinExistence type="predicted"/>
<keyword evidence="2" id="KW-1185">Reference proteome</keyword>
<evidence type="ECO:0000313" key="2">
    <source>
        <dbReference type="Proteomes" id="UP000003781"/>
    </source>
</evidence>
<dbReference type="Proteomes" id="UP000003781">
    <property type="component" value="Unassembled WGS sequence"/>
</dbReference>
<name>A3IXB9_9CHRO</name>
<dbReference type="OrthoDB" id="571842at2"/>
<protein>
    <submittedName>
        <fullName evidence="1">Uncharacterized protein</fullName>
    </submittedName>
</protein>
<gene>
    <name evidence="1" type="ORF">CY0110_31250</name>
</gene>
<dbReference type="RefSeq" id="WP_008278025.1">
    <property type="nucleotide sequence ID" value="NZ_AAXW01000063.1"/>
</dbReference>
<dbReference type="AlphaFoldDB" id="A3IXB9"/>
<reference evidence="1 2" key="1">
    <citation type="submission" date="2007-03" db="EMBL/GenBank/DDBJ databases">
        <authorList>
            <person name="Stal L."/>
            <person name="Ferriera S."/>
            <person name="Johnson J."/>
            <person name="Kravitz S."/>
            <person name="Beeson K."/>
            <person name="Sutton G."/>
            <person name="Rogers Y.-H."/>
            <person name="Friedman R."/>
            <person name="Frazier M."/>
            <person name="Venter J.C."/>
        </authorList>
    </citation>
    <scope>NUCLEOTIDE SEQUENCE [LARGE SCALE GENOMIC DNA]</scope>
    <source>
        <strain evidence="1 2">CCY0110</strain>
    </source>
</reference>
<organism evidence="1 2">
    <name type="scientific">Crocosphaera chwakensis CCY0110</name>
    <dbReference type="NCBI Taxonomy" id="391612"/>
    <lineage>
        <taxon>Bacteria</taxon>
        <taxon>Bacillati</taxon>
        <taxon>Cyanobacteriota</taxon>
        <taxon>Cyanophyceae</taxon>
        <taxon>Oscillatoriophycideae</taxon>
        <taxon>Chroococcales</taxon>
        <taxon>Aphanothecaceae</taxon>
        <taxon>Crocosphaera</taxon>
        <taxon>Crocosphaera chwakensis</taxon>
    </lineage>
</organism>
<dbReference type="EMBL" id="AAXW01000063">
    <property type="protein sequence ID" value="EAZ88862.1"/>
    <property type="molecule type" value="Genomic_DNA"/>
</dbReference>
<evidence type="ECO:0000313" key="1">
    <source>
        <dbReference type="EMBL" id="EAZ88862.1"/>
    </source>
</evidence>
<accession>A3IXB9</accession>
<comment type="caution">
    <text evidence="1">The sequence shown here is derived from an EMBL/GenBank/DDBJ whole genome shotgun (WGS) entry which is preliminary data.</text>
</comment>
<sequence length="273" mass="29492">MKKNKNTKRIFILGSSLVIVTATALPGSASFLLSSLPLSLLNGSLPTSLLGGGFPTSLLGEYLPISFLPSSFSSINVLTNQISGLQSQLHSFFNDFGNSMKTWDSQLQGQALSVTLGSLGLPDLNNFELNLENIFSNNGEYLTLDEAQHTGVRQATRSHAGQTLSSSGQQAVIDRQTQIQEGVREIDNQAIAARYTNNERNILKRIAIQNAQQGMLLGTVGSEITQLNVKQDLANYNLANISEAIDSQNLARQSDLEGSSLSVLQTSSMLRMD</sequence>